<geneLocation type="plasmid" evidence="2 3">
    <name>pI</name>
</geneLocation>
<reference evidence="2 3" key="1">
    <citation type="submission" date="2020-03" db="EMBL/GenBank/DDBJ databases">
        <authorList>
            <consortium name="Genoscope - CEA"/>
            <person name="William W."/>
        </authorList>
    </citation>
    <scope>NUCLEOTIDE SEQUENCE [LARGE SCALE GENOMIC DNA]</scope>
    <source>
        <strain evidence="3">DSM 16959</strain>
        <plasmid evidence="2 3">pI</plasmid>
    </source>
</reference>
<dbReference type="AlphaFoldDB" id="A0A6S6YFZ7"/>
<evidence type="ECO:0000313" key="2">
    <source>
        <dbReference type="EMBL" id="CAB1371318.1"/>
    </source>
</evidence>
<feature type="region of interest" description="Disordered" evidence="1">
    <location>
        <begin position="1"/>
        <end position="22"/>
    </location>
</feature>
<protein>
    <submittedName>
        <fullName evidence="2">Uncharacterized protein</fullName>
    </submittedName>
</protein>
<keyword evidence="2" id="KW-0614">Plasmid</keyword>
<accession>A0A6S6YFZ7</accession>
<dbReference type="EMBL" id="LR778302">
    <property type="protein sequence ID" value="CAB1371318.1"/>
    <property type="molecule type" value="Genomic_DNA"/>
</dbReference>
<name>A0A6S6YFZ7_9PROT</name>
<keyword evidence="3" id="KW-1185">Reference proteome</keyword>
<evidence type="ECO:0000313" key="3">
    <source>
        <dbReference type="Proteomes" id="UP000515733"/>
    </source>
</evidence>
<organism evidence="2 3">
    <name type="scientific">Denitratisoma oestradiolicum</name>
    <dbReference type="NCBI Taxonomy" id="311182"/>
    <lineage>
        <taxon>Bacteria</taxon>
        <taxon>Pseudomonadati</taxon>
        <taxon>Pseudomonadota</taxon>
        <taxon>Betaproteobacteria</taxon>
        <taxon>Nitrosomonadales</taxon>
        <taxon>Sterolibacteriaceae</taxon>
        <taxon>Denitratisoma</taxon>
    </lineage>
</organism>
<sequence>MCPSPNAGCSDAQPVTRPTGRVTHSHPWEQLYVFSVFRPGGRKPSSFNDRFHGRLFLSEKSIKPTGDPGKITPRRPFHYRGCILSESRAIYGSNTGLLSDFPEPLRPALHLVEKTGSAEAGLLLLQFVAAFAHPDYMCNLAMLEPLPIEHKEAALEFFEFCLTSGLSADERAALLRFVEARLAQPPRGAARPR</sequence>
<evidence type="ECO:0000256" key="1">
    <source>
        <dbReference type="SAM" id="MobiDB-lite"/>
    </source>
</evidence>
<gene>
    <name evidence="2" type="ORF">DENOEST_P0160</name>
</gene>
<proteinExistence type="predicted"/>
<dbReference type="Proteomes" id="UP000515733">
    <property type="component" value="Plasmid pI"/>
</dbReference>
<dbReference type="KEGG" id="doe:DENOEST_P0160"/>